<organism evidence="1 2">
    <name type="scientific">Trifolium pratense</name>
    <name type="common">Red clover</name>
    <dbReference type="NCBI Taxonomy" id="57577"/>
    <lineage>
        <taxon>Eukaryota</taxon>
        <taxon>Viridiplantae</taxon>
        <taxon>Streptophyta</taxon>
        <taxon>Embryophyta</taxon>
        <taxon>Tracheophyta</taxon>
        <taxon>Spermatophyta</taxon>
        <taxon>Magnoliopsida</taxon>
        <taxon>eudicotyledons</taxon>
        <taxon>Gunneridae</taxon>
        <taxon>Pentapetalae</taxon>
        <taxon>rosids</taxon>
        <taxon>fabids</taxon>
        <taxon>Fabales</taxon>
        <taxon>Fabaceae</taxon>
        <taxon>Papilionoideae</taxon>
        <taxon>50 kb inversion clade</taxon>
        <taxon>NPAAA clade</taxon>
        <taxon>Hologalegina</taxon>
        <taxon>IRL clade</taxon>
        <taxon>Trifolieae</taxon>
        <taxon>Trifolium</taxon>
    </lineage>
</organism>
<proteinExistence type="predicted"/>
<name>A0ACB0M3E7_TRIPR</name>
<dbReference type="EMBL" id="CASHSV030000716">
    <property type="protein sequence ID" value="CAJ2675745.1"/>
    <property type="molecule type" value="Genomic_DNA"/>
</dbReference>
<keyword evidence="2" id="KW-1185">Reference proteome</keyword>
<dbReference type="Proteomes" id="UP001177021">
    <property type="component" value="Unassembled WGS sequence"/>
</dbReference>
<evidence type="ECO:0000313" key="1">
    <source>
        <dbReference type="EMBL" id="CAJ2675745.1"/>
    </source>
</evidence>
<comment type="caution">
    <text evidence="1">The sequence shown here is derived from an EMBL/GenBank/DDBJ whole genome shotgun (WGS) entry which is preliminary data.</text>
</comment>
<accession>A0ACB0M3E7</accession>
<protein>
    <submittedName>
        <fullName evidence="1">Uncharacterized protein</fullName>
    </submittedName>
</protein>
<sequence length="397" mass="46148">MACEEDEDRLSSLTDDILHQILSLTPTKDAVKTGVLSKRWYGLWRSCINIYFTNINLEDESSILNFNLFLSQIYYVHHFEYILFNRFYIDIQYSADPNDIISHSIPSLSQWIKYAAGARVKFLHLLLNYVHGNLHHLNSSPHLPSGVLRCKTLIVLKLRWFLVKSFPFTDKVDFPELKTLHLEDINFKTHSLFMLFLAGCPVLEDLKVANVFFLEEKTDEDDQVSASLNLSNFIRADITNCCFRFPIKTLFNLEFLRIQLSPQMYTPDDFPTFHKLTHLVINNISDLVLQMLRHCPKLQNLQLYQKTQNESWDNREQGSWVVPKSAPKCLSSYLRSCTIRDFALQDLHQDIMLARYILNNAGLLQTMTIWSDKEKHEIEIELSSCPRASATCQISVS</sequence>
<gene>
    <name evidence="1" type="ORF">MILVUS5_LOCUS38693</name>
</gene>
<reference evidence="1" key="1">
    <citation type="submission" date="2023-10" db="EMBL/GenBank/DDBJ databases">
        <authorList>
            <person name="Rodriguez Cubillos JULIANA M."/>
            <person name="De Vega J."/>
        </authorList>
    </citation>
    <scope>NUCLEOTIDE SEQUENCE</scope>
</reference>
<evidence type="ECO:0000313" key="2">
    <source>
        <dbReference type="Proteomes" id="UP001177021"/>
    </source>
</evidence>